<gene>
    <name evidence="6" type="ORF">JCM19240_3175</name>
</gene>
<sequence length="75" mass="8744">MVIEDSLGINTQLETQMQHIVDTYQCEWKTAVESEEKRATFMPFINSEQQSKDLGYQRVRGQRIPVTIVDPQLED</sequence>
<name>A0A090TDB4_9VIBR</name>
<evidence type="ECO:0000256" key="2">
    <source>
        <dbReference type="ARBA" id="ARBA00022723"/>
    </source>
</evidence>
<dbReference type="Proteomes" id="UP000029224">
    <property type="component" value="Unassembled WGS sequence"/>
</dbReference>
<dbReference type="GO" id="GO:0046872">
    <property type="term" value="F:metal ion binding"/>
    <property type="evidence" value="ECO:0007669"/>
    <property type="project" value="UniProtKB-KW"/>
</dbReference>
<keyword evidence="5" id="KW-0411">Iron-sulfur</keyword>
<dbReference type="EMBL" id="BBMT01000016">
    <property type="protein sequence ID" value="GAL37313.1"/>
    <property type="molecule type" value="Genomic_DNA"/>
</dbReference>
<reference evidence="6 7" key="1">
    <citation type="submission" date="2014-09" db="EMBL/GenBank/DDBJ databases">
        <title>Vibrio maritimus JCM 19240. (C210) whole genome shotgun sequence.</title>
        <authorList>
            <person name="Sawabe T."/>
            <person name="Meirelles P."/>
            <person name="Nakanishi M."/>
            <person name="Sayaka M."/>
            <person name="Hattori M."/>
            <person name="Ohkuma M."/>
        </authorList>
    </citation>
    <scope>NUCLEOTIDE SEQUENCE [LARGE SCALE GENOMIC DNA]</scope>
    <source>
        <strain evidence="6 7">JCM 19240</strain>
    </source>
</reference>
<dbReference type="GO" id="GO:0008942">
    <property type="term" value="F:nitrite reductase [NAD(P)H] activity"/>
    <property type="evidence" value="ECO:0007669"/>
    <property type="project" value="UniProtKB-EC"/>
</dbReference>
<reference evidence="6 7" key="2">
    <citation type="submission" date="2014-09" db="EMBL/GenBank/DDBJ databases">
        <authorList>
            <consortium name="NBRP consortium"/>
            <person name="Sawabe T."/>
            <person name="Meirelles P."/>
            <person name="Nakanishi M."/>
            <person name="Sayaka M."/>
            <person name="Hattori M."/>
            <person name="Ohkuma M."/>
        </authorList>
    </citation>
    <scope>NUCLEOTIDE SEQUENCE [LARGE SCALE GENOMIC DNA]</scope>
    <source>
        <strain evidence="6 7">JCM 19240</strain>
    </source>
</reference>
<dbReference type="InterPro" id="IPR052034">
    <property type="entry name" value="NasD-like"/>
</dbReference>
<dbReference type="GO" id="GO:0051536">
    <property type="term" value="F:iron-sulfur cluster binding"/>
    <property type="evidence" value="ECO:0007669"/>
    <property type="project" value="UniProtKB-KW"/>
</dbReference>
<keyword evidence="2" id="KW-0479">Metal-binding</keyword>
<dbReference type="PANTHER" id="PTHR43809:SF1">
    <property type="entry name" value="NITRITE REDUCTASE (NADH) LARGE SUBUNIT"/>
    <property type="match status" value="1"/>
</dbReference>
<protein>
    <submittedName>
        <fullName evidence="6">Nitrite reductase [NAD(P)H] large subunit</fullName>
        <ecNumber evidence="6">1.7.1.4</ecNumber>
    </submittedName>
</protein>
<accession>A0A090TDB4</accession>
<keyword evidence="4" id="KW-0408">Iron</keyword>
<keyword evidence="3 6" id="KW-0560">Oxidoreductase</keyword>
<evidence type="ECO:0000256" key="4">
    <source>
        <dbReference type="ARBA" id="ARBA00023004"/>
    </source>
</evidence>
<keyword evidence="7" id="KW-1185">Reference proteome</keyword>
<evidence type="ECO:0000313" key="7">
    <source>
        <dbReference type="Proteomes" id="UP000029224"/>
    </source>
</evidence>
<evidence type="ECO:0000256" key="5">
    <source>
        <dbReference type="ARBA" id="ARBA00023014"/>
    </source>
</evidence>
<organism evidence="6 7">
    <name type="scientific">Vibrio maritimus</name>
    <dbReference type="NCBI Taxonomy" id="990268"/>
    <lineage>
        <taxon>Bacteria</taxon>
        <taxon>Pseudomonadati</taxon>
        <taxon>Pseudomonadota</taxon>
        <taxon>Gammaproteobacteria</taxon>
        <taxon>Vibrionales</taxon>
        <taxon>Vibrionaceae</taxon>
        <taxon>Vibrio</taxon>
    </lineage>
</organism>
<dbReference type="EC" id="1.7.1.4" evidence="6"/>
<dbReference type="PANTHER" id="PTHR43809">
    <property type="entry name" value="NITRITE REDUCTASE (NADH) LARGE SUBUNIT"/>
    <property type="match status" value="1"/>
</dbReference>
<dbReference type="AlphaFoldDB" id="A0A090TDB4"/>
<evidence type="ECO:0000256" key="1">
    <source>
        <dbReference type="ARBA" id="ARBA00022617"/>
    </source>
</evidence>
<proteinExistence type="predicted"/>
<comment type="caution">
    <text evidence="6">The sequence shown here is derived from an EMBL/GenBank/DDBJ whole genome shotgun (WGS) entry which is preliminary data.</text>
</comment>
<evidence type="ECO:0000313" key="6">
    <source>
        <dbReference type="EMBL" id="GAL37313.1"/>
    </source>
</evidence>
<evidence type="ECO:0000256" key="3">
    <source>
        <dbReference type="ARBA" id="ARBA00023002"/>
    </source>
</evidence>
<keyword evidence="1" id="KW-0349">Heme</keyword>